<comment type="caution">
    <text evidence="2">The sequence shown here is derived from an EMBL/GenBank/DDBJ whole genome shotgun (WGS) entry which is preliminary data.</text>
</comment>
<name>A0A1S2LPD7_9BACI</name>
<accession>A0A1S2LPD7</accession>
<evidence type="ECO:0008006" key="4">
    <source>
        <dbReference type="Google" id="ProtNLM"/>
    </source>
</evidence>
<dbReference type="AlphaFoldDB" id="A0A1S2LPD7"/>
<evidence type="ECO:0000313" key="3">
    <source>
        <dbReference type="Proteomes" id="UP000180098"/>
    </source>
</evidence>
<keyword evidence="3" id="KW-1185">Reference proteome</keyword>
<protein>
    <recommendedName>
        <fullName evidence="4">DUF4825 domain-containing protein</fullName>
    </recommendedName>
</protein>
<reference evidence="2 3" key="1">
    <citation type="submission" date="2016-10" db="EMBL/GenBank/DDBJ databases">
        <title>Draft genome sequences of four alkaliphilic bacteria belonging to the Anaerobacillus genus.</title>
        <authorList>
            <person name="Bassil N.M."/>
            <person name="Lloyd J.R."/>
        </authorList>
    </citation>
    <scope>NUCLEOTIDE SEQUENCE [LARGE SCALE GENOMIC DNA]</scope>
    <source>
        <strain evidence="2 3">DSM 15340</strain>
    </source>
</reference>
<organism evidence="2 3">
    <name type="scientific">Anaerobacillus arseniciselenatis</name>
    <dbReference type="NCBI Taxonomy" id="85682"/>
    <lineage>
        <taxon>Bacteria</taxon>
        <taxon>Bacillati</taxon>
        <taxon>Bacillota</taxon>
        <taxon>Bacilli</taxon>
        <taxon>Bacillales</taxon>
        <taxon>Bacillaceae</taxon>
        <taxon>Anaerobacillus</taxon>
    </lineage>
</organism>
<dbReference type="OrthoDB" id="2989717at2"/>
<gene>
    <name evidence="2" type="ORF">BKP35_08935</name>
</gene>
<keyword evidence="1" id="KW-0732">Signal</keyword>
<evidence type="ECO:0000256" key="1">
    <source>
        <dbReference type="SAM" id="SignalP"/>
    </source>
</evidence>
<dbReference type="Proteomes" id="UP000180098">
    <property type="component" value="Unassembled WGS sequence"/>
</dbReference>
<feature type="signal peptide" evidence="1">
    <location>
        <begin position="1"/>
        <end position="25"/>
    </location>
</feature>
<dbReference type="RefSeq" id="WP_071313005.1">
    <property type="nucleotide sequence ID" value="NZ_MLQQ01000015.1"/>
</dbReference>
<proteinExistence type="predicted"/>
<evidence type="ECO:0000313" key="2">
    <source>
        <dbReference type="EMBL" id="OIJ13527.1"/>
    </source>
</evidence>
<feature type="chain" id="PRO_5039430266" description="DUF4825 domain-containing protein" evidence="1">
    <location>
        <begin position="26"/>
        <end position="135"/>
    </location>
</feature>
<sequence>MKAKTFYLKALIIFSIIFMFLPACQNNNSPEVFTFTGEGENWTVSQEVTQSENGKQSKIKIEYIGHNFEEAIGTTIHYTFIYLNGGSFYGNQVLDENGIIEDMSGRTGRKIYENEEIQVEIGEYGKEERFMLNAN</sequence>
<dbReference type="EMBL" id="MLQQ01000015">
    <property type="protein sequence ID" value="OIJ13527.1"/>
    <property type="molecule type" value="Genomic_DNA"/>
</dbReference>